<dbReference type="Gene3D" id="3.90.550.10">
    <property type="entry name" value="Spore Coat Polysaccharide Biosynthesis Protein SpsA, Chain A"/>
    <property type="match status" value="1"/>
</dbReference>
<dbReference type="CDD" id="cd04186">
    <property type="entry name" value="GT_2_like_c"/>
    <property type="match status" value="1"/>
</dbReference>
<dbReference type="Pfam" id="PF00535">
    <property type="entry name" value="Glycos_transf_2"/>
    <property type="match status" value="1"/>
</dbReference>
<evidence type="ECO:0000313" key="2">
    <source>
        <dbReference type="EMBL" id="AKS41007.1"/>
    </source>
</evidence>
<dbReference type="PANTHER" id="PTHR43179:SF7">
    <property type="entry name" value="RHAMNOSYLTRANSFERASE WBBL"/>
    <property type="match status" value="1"/>
</dbReference>
<dbReference type="InterPro" id="IPR001173">
    <property type="entry name" value="Glyco_trans_2-like"/>
</dbReference>
<feature type="domain" description="Glycosyltransferase 2-like" evidence="1">
    <location>
        <begin position="867"/>
        <end position="1036"/>
    </location>
</feature>
<dbReference type="PANTHER" id="PTHR43179">
    <property type="entry name" value="RHAMNOSYLTRANSFERASE WBBL"/>
    <property type="match status" value="1"/>
</dbReference>
<dbReference type="Gene3D" id="3.40.50.2000">
    <property type="entry name" value="Glycogen Phosphorylase B"/>
    <property type="match status" value="2"/>
</dbReference>
<reference evidence="2 3" key="1">
    <citation type="submission" date="2015-07" db="EMBL/GenBank/DDBJ databases">
        <authorList>
            <person name="Noorani M."/>
        </authorList>
    </citation>
    <scope>NUCLEOTIDE SEQUENCE [LARGE SCALE GENOMIC DNA]</scope>
    <source>
        <strain evidence="2 3">KCTC 42284</strain>
    </source>
</reference>
<dbReference type="RefSeq" id="WP_082169385.1">
    <property type="nucleotide sequence ID" value="NZ_CP012154.1"/>
</dbReference>
<organism evidence="2 3">
    <name type="scientific">Wenzhouxiangella marina</name>
    <dbReference type="NCBI Taxonomy" id="1579979"/>
    <lineage>
        <taxon>Bacteria</taxon>
        <taxon>Pseudomonadati</taxon>
        <taxon>Pseudomonadota</taxon>
        <taxon>Gammaproteobacteria</taxon>
        <taxon>Chromatiales</taxon>
        <taxon>Wenzhouxiangellaceae</taxon>
        <taxon>Wenzhouxiangella</taxon>
    </lineage>
</organism>
<dbReference type="STRING" id="1579979.WM2015_625"/>
<dbReference type="Pfam" id="PF13692">
    <property type="entry name" value="Glyco_trans_1_4"/>
    <property type="match status" value="2"/>
</dbReference>
<sequence>MTSSARTESLSHQSSELRVVCRADGRGRIDPSWLARLREALPGARLMAAASLAETHGLEAIDADPREVDALWHWLGEQAPGEATLVLDNGIDWPANLAERLEAWQAAGPGALLRMLAGNYHDELNPLAGLSGLGKDSDPHSLLMAAGTGLPSPCRMVAGAQLFLVHRPDRDRPVAELVDDLFLHDPARALNAGQLKRPQSAAAFGQLRARLSALLAAGVDRISEFHQVEGSDRAAPLTLHITHAWGGGIARWIADQCQGDPAGRHLILSAGGRQDGREHGQRLRLHSGLAGQAPLAEWPLLEPIADTAISHPAYAELLGQIIERYGIGRIIVSSLIGHSLDALRTGLPTLCVLHDFYPASPLLHQDPLESLAADGRLDLGPALSAQAGRLMFEHADADHWHVLGAAWAEAVVEQAVRLIAPTRHVADRWQRLFQNRLPEIAVRPHGFDAPPSWSGGLARKESVEGPLRLVVVGRISQGKGLGLLERSLDALRAHCRLTLLGAGREAYRLFGSPGVDILLDYEAEELPALLSTLEADAVLLLSTVPETWNYVLSEARALGITPMATRLGSFAERIRDGVDGVLFDPDPEALVEAVIQWKGRAEALRSLAAQALAEPGLAEAAQAYRELLPERSTTPSWTPVRGLAQSALGLESEAHRQAESKRAELAVLVDAQREELTRRADWARRAERLSEERTAWARSLDAQLSAERAEHERSRQRMERERERLEMTLEATRAELFARDRRVAELVSELRETQDQLAARDTHIRLMSESWSWRLTRPLRFGTRLLRSARTEQLWNPLRWPGLAGRLLASLRGEGWRGTLLALYRSPVETGAGASEESSTEPLPPVEAPVPRLEPLELPSSDAPIASIVIPVYNKVELTAACLHSLAEHAAATPFEVLVVDDCSGDGTADFLAACEGLRVLRNTKNAGFIDSCNRGAEAARGEFLVFLNNDTTVSEGWLEALLEPLENDPDAGIVGARMVYPDGRLQEAGGIIFNDASGWNYGKFDDPSAPQYGFLSEADYVSGACLALRREDFQRLGGFDTRFRPAYYEDTDLCFQMRQAGKKVLVQPACTIVHHEGATSGTDERSGAKKYQAINRERFAEKWREVLTGHPPPEPDHDRVDPVRHLRYRRYRRRALVIDATTPRPDHDSGSVRIRAVLDLLGARGYQVSFMAENRLYVEGYTDQLTQAGIEVLHAPAVPTLEPWLAEQGRDLDLILVSRHYVLAPLLVMLRQHAPQARLVFDTVDLHYLREQREAELTGDEVVAEQARRTREQELRLIAQADISLVVSPVEQALLAEELPGADVRILSNIHEVHGPGPAWSERAGLLFVGGFQHQPNVDAVRWLAAEIFPRIRAALPEVELHLVGSQMPESVERLGEQPGIRVHGFVADLDPMLARARISLAPLRYGAGVKGKVNQAMSHGLPVVATTCAGEGMFLEHGRDVLLADGAEQFADEVVRLYRDEALWNRLAQGGLANVERHFSRQAADLVLAGLESSERD</sequence>
<keyword evidence="3" id="KW-1185">Reference proteome</keyword>
<dbReference type="KEGG" id="wma:WM2015_625"/>
<dbReference type="CDD" id="cd03801">
    <property type="entry name" value="GT4_PimA-like"/>
    <property type="match status" value="2"/>
</dbReference>
<gene>
    <name evidence="2" type="ORF">WM2015_625</name>
</gene>
<dbReference type="PATRIC" id="fig|1579979.3.peg.632"/>
<dbReference type="InterPro" id="IPR029044">
    <property type="entry name" value="Nucleotide-diphossugar_trans"/>
</dbReference>
<name>A0A0K0XTQ9_9GAMM</name>
<dbReference type="SUPFAM" id="SSF53756">
    <property type="entry name" value="UDP-Glycosyltransferase/glycogen phosphorylase"/>
    <property type="match status" value="2"/>
</dbReference>
<dbReference type="EMBL" id="CP012154">
    <property type="protein sequence ID" value="AKS41007.1"/>
    <property type="molecule type" value="Genomic_DNA"/>
</dbReference>
<dbReference type="Proteomes" id="UP000066624">
    <property type="component" value="Chromosome"/>
</dbReference>
<evidence type="ECO:0000259" key="1">
    <source>
        <dbReference type="Pfam" id="PF00535"/>
    </source>
</evidence>
<dbReference type="GO" id="GO:0016757">
    <property type="term" value="F:glycosyltransferase activity"/>
    <property type="evidence" value="ECO:0007669"/>
    <property type="project" value="InterPro"/>
</dbReference>
<accession>A0A0K0XTQ9</accession>
<evidence type="ECO:0000313" key="3">
    <source>
        <dbReference type="Proteomes" id="UP000066624"/>
    </source>
</evidence>
<protein>
    <recommendedName>
        <fullName evidence="1">Glycosyltransferase 2-like domain-containing protein</fullName>
    </recommendedName>
</protein>
<dbReference type="SUPFAM" id="SSF53448">
    <property type="entry name" value="Nucleotide-diphospho-sugar transferases"/>
    <property type="match status" value="1"/>
</dbReference>
<proteinExistence type="predicted"/>